<accession>A0ABV5BJG0</accession>
<organism evidence="2 3">
    <name type="scientific">Leptospira wolffii</name>
    <dbReference type="NCBI Taxonomy" id="409998"/>
    <lineage>
        <taxon>Bacteria</taxon>
        <taxon>Pseudomonadati</taxon>
        <taxon>Spirochaetota</taxon>
        <taxon>Spirochaetia</taxon>
        <taxon>Leptospirales</taxon>
        <taxon>Leptospiraceae</taxon>
        <taxon>Leptospira</taxon>
    </lineage>
</organism>
<dbReference type="EMBL" id="JBHILJ010000001">
    <property type="protein sequence ID" value="MFB5735449.1"/>
    <property type="molecule type" value="Genomic_DNA"/>
</dbReference>
<reference evidence="2 3" key="1">
    <citation type="submission" date="2024-09" db="EMBL/GenBank/DDBJ databases">
        <title>Taxonomic and Genotyping Characterization of Leptospira Strains isolated from Multiple Sources in Colombia highlights the importance of intermediate species.</title>
        <authorList>
            <person name="Torres Higuera L."/>
            <person name="Rojas Tapias D."/>
            <person name="Jimenez Velasquez S."/>
            <person name="Renjifo Ibanez C."/>
        </authorList>
    </citation>
    <scope>NUCLEOTIDE SEQUENCE [LARGE SCALE GENOMIC DNA]</scope>
    <source>
        <strain evidence="2 3">Lep080</strain>
    </source>
</reference>
<name>A0ABV5BJG0_9LEPT</name>
<proteinExistence type="predicted"/>
<dbReference type="RefSeq" id="WP_375516561.1">
    <property type="nucleotide sequence ID" value="NZ_JBHILI010000001.1"/>
</dbReference>
<evidence type="ECO:0000313" key="2">
    <source>
        <dbReference type="EMBL" id="MFB5735449.1"/>
    </source>
</evidence>
<dbReference type="Pfam" id="PF01814">
    <property type="entry name" value="Hemerythrin"/>
    <property type="match status" value="1"/>
</dbReference>
<dbReference type="InterPro" id="IPR012312">
    <property type="entry name" value="Hemerythrin-like"/>
</dbReference>
<keyword evidence="3" id="KW-1185">Reference proteome</keyword>
<protein>
    <submittedName>
        <fullName evidence="2">Hemerythrin domain-containing protein</fullName>
    </submittedName>
</protein>
<dbReference type="Proteomes" id="UP001580391">
    <property type="component" value="Unassembled WGS sequence"/>
</dbReference>
<dbReference type="Gene3D" id="1.20.120.520">
    <property type="entry name" value="nmb1532 protein domain like"/>
    <property type="match status" value="1"/>
</dbReference>
<evidence type="ECO:0000259" key="1">
    <source>
        <dbReference type="Pfam" id="PF01814"/>
    </source>
</evidence>
<sequence>MQNQRMKVFHFPHRAIRNALAELVLESGRIESPASEEWKELKGKALEIFRILEAHARDEEKFTLRHLEDRLSGSTEQDRREHADLENRLDTLAKILQRENTYDSDTAEFYDSLIDFQSRYFSHMRREETETQELIWKQFTDSELEAHHLEIMKALEPEEMKLWSKYLLPTLPPKQRAAFEERARSVSV</sequence>
<evidence type="ECO:0000313" key="3">
    <source>
        <dbReference type="Proteomes" id="UP001580391"/>
    </source>
</evidence>
<feature type="domain" description="Hemerythrin-like" evidence="1">
    <location>
        <begin position="9"/>
        <end position="130"/>
    </location>
</feature>
<gene>
    <name evidence="2" type="ORF">ACE5IX_02960</name>
</gene>
<comment type="caution">
    <text evidence="2">The sequence shown here is derived from an EMBL/GenBank/DDBJ whole genome shotgun (WGS) entry which is preliminary data.</text>
</comment>